<keyword evidence="2" id="KW-1185">Reference proteome</keyword>
<organism evidence="1 2">
    <name type="scientific">Haematococcus lacustris</name>
    <name type="common">Green alga</name>
    <name type="synonym">Haematococcus pluvialis</name>
    <dbReference type="NCBI Taxonomy" id="44745"/>
    <lineage>
        <taxon>Eukaryota</taxon>
        <taxon>Viridiplantae</taxon>
        <taxon>Chlorophyta</taxon>
        <taxon>core chlorophytes</taxon>
        <taxon>Chlorophyceae</taxon>
        <taxon>CS clade</taxon>
        <taxon>Chlamydomonadales</taxon>
        <taxon>Haematococcaceae</taxon>
        <taxon>Haematococcus</taxon>
    </lineage>
</organism>
<dbReference type="EMBL" id="BLLF01004718">
    <property type="protein sequence ID" value="GFH30123.1"/>
    <property type="molecule type" value="Genomic_DNA"/>
</dbReference>
<protein>
    <submittedName>
        <fullName evidence="1">Uncharacterized protein</fullName>
    </submittedName>
</protein>
<dbReference type="AlphaFoldDB" id="A0A6A0ACP8"/>
<gene>
    <name evidence="1" type="ORF">HaLaN_28914</name>
</gene>
<evidence type="ECO:0000313" key="2">
    <source>
        <dbReference type="Proteomes" id="UP000485058"/>
    </source>
</evidence>
<sequence>MNPLDLLTTPGDAAWMVEHSRCGCPNEVTPYPSLMTAIEGSYKALPIPWQGQPSQKAPELARQLQTVASKFLPYCATAVGGGH</sequence>
<name>A0A6A0ACP8_HAELA</name>
<proteinExistence type="predicted"/>
<dbReference type="Proteomes" id="UP000485058">
    <property type="component" value="Unassembled WGS sequence"/>
</dbReference>
<accession>A0A6A0ACP8</accession>
<reference evidence="1 2" key="1">
    <citation type="submission" date="2020-02" db="EMBL/GenBank/DDBJ databases">
        <title>Draft genome sequence of Haematococcus lacustris strain NIES-144.</title>
        <authorList>
            <person name="Morimoto D."/>
            <person name="Nakagawa S."/>
            <person name="Yoshida T."/>
            <person name="Sawayama S."/>
        </authorList>
    </citation>
    <scope>NUCLEOTIDE SEQUENCE [LARGE SCALE GENOMIC DNA]</scope>
    <source>
        <strain evidence="1 2">NIES-144</strain>
    </source>
</reference>
<evidence type="ECO:0000313" key="1">
    <source>
        <dbReference type="EMBL" id="GFH30123.1"/>
    </source>
</evidence>
<comment type="caution">
    <text evidence="1">The sequence shown here is derived from an EMBL/GenBank/DDBJ whole genome shotgun (WGS) entry which is preliminary data.</text>
</comment>